<evidence type="ECO:0008006" key="3">
    <source>
        <dbReference type="Google" id="ProtNLM"/>
    </source>
</evidence>
<dbReference type="Proteomes" id="UP000266188">
    <property type="component" value="Unassembled WGS sequence"/>
</dbReference>
<accession>A0A3A2Z598</accession>
<evidence type="ECO:0000313" key="2">
    <source>
        <dbReference type="Proteomes" id="UP000266188"/>
    </source>
</evidence>
<dbReference type="InterPro" id="IPR023213">
    <property type="entry name" value="CAT-like_dom_sf"/>
</dbReference>
<dbReference type="PANTHER" id="PTHR28037:SF1">
    <property type="entry name" value="ALCOHOL O-ACETYLTRANSFERASE 1-RELATED"/>
    <property type="match status" value="1"/>
</dbReference>
<dbReference type="SUPFAM" id="SSF52777">
    <property type="entry name" value="CoA-dependent acyltransferases"/>
    <property type="match status" value="2"/>
</dbReference>
<dbReference type="PANTHER" id="PTHR28037">
    <property type="entry name" value="ALCOHOL O-ACETYLTRANSFERASE 1-RELATED"/>
    <property type="match status" value="1"/>
</dbReference>
<dbReference type="GO" id="GO:0008080">
    <property type="term" value="F:N-acetyltransferase activity"/>
    <property type="evidence" value="ECO:0007669"/>
    <property type="project" value="TreeGrafter"/>
</dbReference>
<evidence type="ECO:0000313" key="1">
    <source>
        <dbReference type="EMBL" id="RJE18239.1"/>
    </source>
</evidence>
<comment type="caution">
    <text evidence="1">The sequence shown here is derived from an EMBL/GenBank/DDBJ whole genome shotgun (WGS) entry which is preliminary data.</text>
</comment>
<dbReference type="STRING" id="2070753.A0A3A2Z598"/>
<dbReference type="Gene3D" id="3.30.559.10">
    <property type="entry name" value="Chloramphenicol acetyltransferase-like domain"/>
    <property type="match status" value="1"/>
</dbReference>
<dbReference type="AlphaFoldDB" id="A0A3A2Z598"/>
<dbReference type="InterPro" id="IPR052058">
    <property type="entry name" value="Alcohol_O-acetyltransferase"/>
</dbReference>
<sequence length="463" mass="51633">MDNFQRLRPVGRLEQYSTARHNLKFYYNVAAAATYTLPKSFTLPAKDYIYKACEALISQHPSLSAIPVGEETKEPYFVRLPEIDLDQPISFQERQHETSEAELEQDLDLESLLRIQHNTGFTPPSPFWRLCILTEKSNEKRFTAAFVYHHAIGDGSSGKSFHLTFLQALHAASSLAPGEAKRTVRSPETPLLPNLEEVHPLPVSLFYLLNAAFRAKIWSSKDPGLWTGSEIQTPLVTQVRHFALPKDTTSSLKTLCREKGTTITALIETITARAFFHNLPQTYTSLKCCCAISTRRWLPDPITDDSIGVWVEDFDEYYKRDTVNTAQFPWTETQRSRKNIEAALALKGKNASPNLLRYVKDYHQELFLSQVGKPRAVSYEVSNIGIVGVDQVRDENKPALGRLVFSQSANVVGGAVMVSVATGGDGCLVVAFTWQTGVVEDQLMEAVVGGAKEELCELASGTE</sequence>
<protein>
    <recommendedName>
        <fullName evidence="3">Alcohol acetyltransferase</fullName>
    </recommendedName>
</protein>
<dbReference type="Pfam" id="PF07247">
    <property type="entry name" value="AATase"/>
    <property type="match status" value="1"/>
</dbReference>
<dbReference type="InterPro" id="IPR010828">
    <property type="entry name" value="Atf2/Sli1-like"/>
</dbReference>
<gene>
    <name evidence="1" type="ORF">PHISCL_09424</name>
</gene>
<proteinExistence type="predicted"/>
<dbReference type="EMBL" id="MVGC01000593">
    <property type="protein sequence ID" value="RJE18239.1"/>
    <property type="molecule type" value="Genomic_DNA"/>
</dbReference>
<name>A0A3A2Z598_9EURO</name>
<keyword evidence="2" id="KW-1185">Reference proteome</keyword>
<organism evidence="1 2">
    <name type="scientific">Aspergillus sclerotialis</name>
    <dbReference type="NCBI Taxonomy" id="2070753"/>
    <lineage>
        <taxon>Eukaryota</taxon>
        <taxon>Fungi</taxon>
        <taxon>Dikarya</taxon>
        <taxon>Ascomycota</taxon>
        <taxon>Pezizomycotina</taxon>
        <taxon>Eurotiomycetes</taxon>
        <taxon>Eurotiomycetidae</taxon>
        <taxon>Eurotiales</taxon>
        <taxon>Aspergillaceae</taxon>
        <taxon>Aspergillus</taxon>
        <taxon>Aspergillus subgen. Polypaecilum</taxon>
    </lineage>
</organism>
<dbReference type="OrthoDB" id="2150604at2759"/>
<reference evidence="2" key="1">
    <citation type="submission" date="2017-02" db="EMBL/GenBank/DDBJ databases">
        <authorList>
            <person name="Tafer H."/>
            <person name="Lopandic K."/>
        </authorList>
    </citation>
    <scope>NUCLEOTIDE SEQUENCE [LARGE SCALE GENOMIC DNA]</scope>
    <source>
        <strain evidence="2">CBS 366.77</strain>
    </source>
</reference>